<dbReference type="OMA" id="NIICHEV"/>
<feature type="region of interest" description="Disordered" evidence="2">
    <location>
        <begin position="595"/>
        <end position="650"/>
    </location>
</feature>
<dbReference type="PANTHER" id="PTHR12353">
    <property type="entry name" value="DISKS LARGE-ASSOCIATED PROTEIN DAP SAP90/PSD-95-ASSOCIATED PROTEIN"/>
    <property type="match status" value="1"/>
</dbReference>
<dbReference type="GO" id="GO:0023052">
    <property type="term" value="P:signaling"/>
    <property type="evidence" value="ECO:0007669"/>
    <property type="project" value="InterPro"/>
</dbReference>
<dbReference type="GeneID" id="106050270"/>
<feature type="region of interest" description="Disordered" evidence="2">
    <location>
        <begin position="1"/>
        <end position="101"/>
    </location>
</feature>
<feature type="compositionally biased region" description="Polar residues" evidence="2">
    <location>
        <begin position="752"/>
        <end position="771"/>
    </location>
</feature>
<feature type="compositionally biased region" description="Polar residues" evidence="2">
    <location>
        <begin position="486"/>
        <end position="496"/>
    </location>
</feature>
<feature type="compositionally biased region" description="Basic residues" evidence="2">
    <location>
        <begin position="449"/>
        <end position="458"/>
    </location>
</feature>
<feature type="compositionally biased region" description="Polar residues" evidence="2">
    <location>
        <begin position="467"/>
        <end position="479"/>
    </location>
</feature>
<feature type="compositionally biased region" description="Acidic residues" evidence="2">
    <location>
        <begin position="413"/>
        <end position="424"/>
    </location>
</feature>
<feature type="region of interest" description="Disordered" evidence="2">
    <location>
        <begin position="1110"/>
        <end position="1134"/>
    </location>
</feature>
<dbReference type="PANTHER" id="PTHR12353:SF1">
    <property type="entry name" value="DISKS LARGE-ASSOCIATED PROTEIN 5"/>
    <property type="match status" value="1"/>
</dbReference>
<evidence type="ECO:0000313" key="4">
    <source>
        <dbReference type="RefSeq" id="XP_055887325.1"/>
    </source>
</evidence>
<feature type="compositionally biased region" description="Low complexity" evidence="2">
    <location>
        <begin position="628"/>
        <end position="637"/>
    </location>
</feature>
<feature type="compositionally biased region" description="Basic residues" evidence="2">
    <location>
        <begin position="606"/>
        <end position="627"/>
    </location>
</feature>
<evidence type="ECO:0000256" key="2">
    <source>
        <dbReference type="SAM" id="MobiDB-lite"/>
    </source>
</evidence>
<evidence type="ECO:0000256" key="1">
    <source>
        <dbReference type="ARBA" id="ARBA00008839"/>
    </source>
</evidence>
<dbReference type="RefSeq" id="XP_055887325.1">
    <property type="nucleotide sequence ID" value="XM_056031350.1"/>
</dbReference>
<feature type="compositionally biased region" description="Basic and acidic residues" evidence="2">
    <location>
        <begin position="30"/>
        <end position="44"/>
    </location>
</feature>
<feature type="compositionally biased region" description="Basic residues" evidence="2">
    <location>
        <begin position="822"/>
        <end position="832"/>
    </location>
</feature>
<proteinExistence type="inferred from homology"/>
<name>A0A9W3AJ86_BIOGL</name>
<organism evidence="3 4">
    <name type="scientific">Biomphalaria glabrata</name>
    <name type="common">Bloodfluke planorb</name>
    <name type="synonym">Freshwater snail</name>
    <dbReference type="NCBI Taxonomy" id="6526"/>
    <lineage>
        <taxon>Eukaryota</taxon>
        <taxon>Metazoa</taxon>
        <taxon>Spiralia</taxon>
        <taxon>Lophotrochozoa</taxon>
        <taxon>Mollusca</taxon>
        <taxon>Gastropoda</taxon>
        <taxon>Heterobranchia</taxon>
        <taxon>Euthyneura</taxon>
        <taxon>Panpulmonata</taxon>
        <taxon>Hygrophila</taxon>
        <taxon>Lymnaeoidea</taxon>
        <taxon>Planorbidae</taxon>
        <taxon>Biomphalaria</taxon>
    </lineage>
</organism>
<sequence length="1188" mass="132997">MASSSRDNFKSMYKAKHKEESSTSSRRKSRGLERQKLRDDEVNKRRLLSVSDMSPVFEDKEETKGNQVKASNRLERLKQWREERKKKQEEAKKNAKKPMFKVTHLEYKEELQLFNKERSGAKNEQKISGQPVGLSSHPIKPIAKAAVTQRIVSNIKANKVETTKDTTKEVNVERKNRLLTKATKLENKKVAAHNERTRSTVKAIRPSENNVNIERKTRSGTKETNLLEKVSATVSLNKNNLDKEIETKNPRKVKNQTAQYCKPTTAAAAKSTNEKHTNFLRSKSHQVGTNKSKGNTKTLKEKETEDKVPSLDNTPLRKKSVRLNVGAVAASSASESEQDLHLSDSNVSLPKHSTPRPARGSNRYSSGSRRKYKKTPGIKTNKARLGSQKKSVRDLSPINKNLKKKKDKSANLESEDSTNEDSDVSSENKEVNISNISDKENMQIASSRLVRRSSKRSHIKDSKDLSGENSGVETSQNFTPKKKLSLENSSTPTHGSSTRKTRSQLNLGFKPSPAKRSQSAMASPENDQDAQSGKHPEKSAKRARFTNLKSPSSDEENLNIICHEVQEPDPDLPKDVVQNVFVTRKSLRVASLISDDMANNPEKKSLTPKKRKSMRAGTRKSRSRSRRSSQSVVVSVSDEGTSGALGDSIGQIQSAPENHYKVEVVPHNTPGGSHDKCINSEFIDVSDEGTALISERNPSVVYQVIKSEGSSRALQELTVAKIDGEISFIEVPLEESVNVLPRLSHSSEENHSTQPFSPTKSNDVSQSSPSVHLSPKAAYSQVVADQNSELISASQETPVTFRTLRRRAHSIAPTFKTPSATKSKKERQRRKTDHVLKSPEEMVKILSQSPLVEMSRRRRKSKFVLSSDENTENEPASVTSEVDNITPIQQQDIVQFNDLKVNEEKMERVNYYKNLVKSETQRLNELGDKWTAYLHHSTDVGEDAQGQIRSTVGKSQLLIDQRFKQFTGLINDCEFNLGEKETTPTDLQGFWEMIYCQVEDVDKLFSNLTELEQNNWQIKQPTPKNVPKKKVVSRAAKPKVKSNFAAFRQEMMKRKAKETVLDTSIDLATVDSEKNKVFDAGFFKVSSPIRSYSGLGSKKITPVIADTNENSTQQTDISEVESQTSRREMKSSVTTPMSLNNKENKVLATPVNRLVSAKKKSYVPAVPSPLLNDITGVRAKKSKTQCLV</sequence>
<evidence type="ECO:0000313" key="3">
    <source>
        <dbReference type="Proteomes" id="UP001165740"/>
    </source>
</evidence>
<accession>A0A9W3AJ86</accession>
<protein>
    <submittedName>
        <fullName evidence="4">Uncharacterized protein LOC106050270</fullName>
    </submittedName>
</protein>
<feature type="region of interest" description="Disordered" evidence="2">
    <location>
        <begin position="744"/>
        <end position="773"/>
    </location>
</feature>
<dbReference type="Pfam" id="PF03359">
    <property type="entry name" value="GKAP"/>
    <property type="match status" value="1"/>
</dbReference>
<feature type="compositionally biased region" description="Polar residues" evidence="2">
    <location>
        <begin position="1110"/>
        <end position="1123"/>
    </location>
</feature>
<reference evidence="4" key="1">
    <citation type="submission" date="2025-08" db="UniProtKB">
        <authorList>
            <consortium name="RefSeq"/>
        </authorList>
    </citation>
    <scope>IDENTIFICATION</scope>
</reference>
<feature type="compositionally biased region" description="Polar residues" evidence="2">
    <location>
        <begin position="279"/>
        <end position="295"/>
    </location>
</feature>
<feature type="region of interest" description="Disordered" evidence="2">
    <location>
        <begin position="264"/>
        <end position="317"/>
    </location>
</feature>
<dbReference type="InterPro" id="IPR005026">
    <property type="entry name" value="SAPAP"/>
</dbReference>
<dbReference type="OrthoDB" id="10023951at2759"/>
<feature type="region of interest" description="Disordered" evidence="2">
    <location>
        <begin position="806"/>
        <end position="835"/>
    </location>
</feature>
<dbReference type="AlphaFoldDB" id="A0A9W3AJ86"/>
<feature type="compositionally biased region" description="Basic and acidic residues" evidence="2">
    <location>
        <begin position="72"/>
        <end position="93"/>
    </location>
</feature>
<keyword evidence="3" id="KW-1185">Reference proteome</keyword>
<comment type="similarity">
    <text evidence="1">Belongs to the SAPAP family.</text>
</comment>
<feature type="region of interest" description="Disordered" evidence="2">
    <location>
        <begin position="330"/>
        <end position="554"/>
    </location>
</feature>
<dbReference type="Proteomes" id="UP001165740">
    <property type="component" value="Chromosome 5"/>
</dbReference>
<feature type="compositionally biased region" description="Basic and acidic residues" evidence="2">
    <location>
        <begin position="298"/>
        <end position="309"/>
    </location>
</feature>
<gene>
    <name evidence="4" type="primary">LOC106050270</name>
</gene>